<sequence length="75" mass="8071">MQTSIIFVLFSALSLAMANPMPNPAPNPVPNPAPNPEPAPQWTWGRKSVRCYDSSDCDGGFCRRAWYSPGAGTCA</sequence>
<dbReference type="InParanoid" id="F4PB51"/>
<dbReference type="RefSeq" id="XP_006681847.1">
    <property type="nucleotide sequence ID" value="XM_006681784.1"/>
</dbReference>
<evidence type="ECO:0000256" key="1">
    <source>
        <dbReference type="SAM" id="MobiDB-lite"/>
    </source>
</evidence>
<feature type="region of interest" description="Disordered" evidence="1">
    <location>
        <begin position="21"/>
        <end position="41"/>
    </location>
</feature>
<feature type="compositionally biased region" description="Pro residues" evidence="1">
    <location>
        <begin position="21"/>
        <end position="39"/>
    </location>
</feature>
<dbReference type="AlphaFoldDB" id="F4PB51"/>
<keyword evidence="4" id="KW-1185">Reference proteome</keyword>
<reference evidence="3 4" key="1">
    <citation type="submission" date="2009-12" db="EMBL/GenBank/DDBJ databases">
        <title>The draft genome of Batrachochytrium dendrobatidis.</title>
        <authorList>
            <consortium name="US DOE Joint Genome Institute (JGI-PGF)"/>
            <person name="Kuo A."/>
            <person name="Salamov A."/>
            <person name="Schmutz J."/>
            <person name="Lucas S."/>
            <person name="Pitluck S."/>
            <person name="Rosenblum E."/>
            <person name="Stajich J."/>
            <person name="Eisen M."/>
            <person name="Grigoriev I.V."/>
        </authorList>
    </citation>
    <scope>NUCLEOTIDE SEQUENCE [LARGE SCALE GENOMIC DNA]</scope>
    <source>
        <strain evidence="4">JAM81 / FGSC 10211</strain>
    </source>
</reference>
<dbReference type="HOGENOM" id="CLU_2670675_0_0_1"/>
<evidence type="ECO:0000256" key="2">
    <source>
        <dbReference type="SAM" id="SignalP"/>
    </source>
</evidence>
<dbReference type="GeneID" id="18244272"/>
<proteinExistence type="predicted"/>
<organism evidence="3 4">
    <name type="scientific">Batrachochytrium dendrobatidis (strain JAM81 / FGSC 10211)</name>
    <name type="common">Frog chytrid fungus</name>
    <dbReference type="NCBI Taxonomy" id="684364"/>
    <lineage>
        <taxon>Eukaryota</taxon>
        <taxon>Fungi</taxon>
        <taxon>Fungi incertae sedis</taxon>
        <taxon>Chytridiomycota</taxon>
        <taxon>Chytridiomycota incertae sedis</taxon>
        <taxon>Chytridiomycetes</taxon>
        <taxon>Rhizophydiales</taxon>
        <taxon>Rhizophydiales incertae sedis</taxon>
        <taxon>Batrachochytrium</taxon>
    </lineage>
</organism>
<protein>
    <recommendedName>
        <fullName evidence="5">Secreted protein</fullName>
    </recommendedName>
</protein>
<keyword evidence="2" id="KW-0732">Signal</keyword>
<gene>
    <name evidence="3" type="ORF">BATDEDRAFT_91473</name>
</gene>
<evidence type="ECO:0000313" key="4">
    <source>
        <dbReference type="Proteomes" id="UP000007241"/>
    </source>
</evidence>
<feature type="signal peptide" evidence="2">
    <location>
        <begin position="1"/>
        <end position="18"/>
    </location>
</feature>
<name>F4PB51_BATDJ</name>
<evidence type="ECO:0008006" key="5">
    <source>
        <dbReference type="Google" id="ProtNLM"/>
    </source>
</evidence>
<evidence type="ECO:0000313" key="3">
    <source>
        <dbReference type="EMBL" id="EGF77793.1"/>
    </source>
</evidence>
<feature type="chain" id="PRO_5003312840" description="Secreted protein" evidence="2">
    <location>
        <begin position="19"/>
        <end position="75"/>
    </location>
</feature>
<dbReference type="Proteomes" id="UP000007241">
    <property type="component" value="Unassembled WGS sequence"/>
</dbReference>
<accession>F4PB51</accession>
<dbReference type="EMBL" id="GL882891">
    <property type="protein sequence ID" value="EGF77793.1"/>
    <property type="molecule type" value="Genomic_DNA"/>
</dbReference>